<sequence length="90" mass="10717">GKNHVQPPRQNKINQQKKNEEKKVESELRVSMTEMMAFFQQETTVFARIIDQLHYFPVLENNGNILKENKKQKDLIKVIPLKKKKKKINK</sequence>
<feature type="region of interest" description="Disordered" evidence="1">
    <location>
        <begin position="1"/>
        <end position="25"/>
    </location>
</feature>
<evidence type="ECO:0000256" key="1">
    <source>
        <dbReference type="SAM" id="MobiDB-lite"/>
    </source>
</evidence>
<name>X6MFN4_RETFI</name>
<dbReference type="Proteomes" id="UP000023152">
    <property type="component" value="Unassembled WGS sequence"/>
</dbReference>
<feature type="non-terminal residue" evidence="2">
    <location>
        <position position="1"/>
    </location>
</feature>
<evidence type="ECO:0000313" key="3">
    <source>
        <dbReference type="Proteomes" id="UP000023152"/>
    </source>
</evidence>
<evidence type="ECO:0000313" key="2">
    <source>
        <dbReference type="EMBL" id="ETO12232.1"/>
    </source>
</evidence>
<accession>X6MFN4</accession>
<protein>
    <submittedName>
        <fullName evidence="2">Uncharacterized protein</fullName>
    </submittedName>
</protein>
<keyword evidence="3" id="KW-1185">Reference proteome</keyword>
<proteinExistence type="predicted"/>
<organism evidence="2 3">
    <name type="scientific">Reticulomyxa filosa</name>
    <dbReference type="NCBI Taxonomy" id="46433"/>
    <lineage>
        <taxon>Eukaryota</taxon>
        <taxon>Sar</taxon>
        <taxon>Rhizaria</taxon>
        <taxon>Retaria</taxon>
        <taxon>Foraminifera</taxon>
        <taxon>Monothalamids</taxon>
        <taxon>Reticulomyxidae</taxon>
        <taxon>Reticulomyxa</taxon>
    </lineage>
</organism>
<comment type="caution">
    <text evidence="2">The sequence shown here is derived from an EMBL/GenBank/DDBJ whole genome shotgun (WGS) entry which is preliminary data.</text>
</comment>
<reference evidence="2 3" key="1">
    <citation type="journal article" date="2013" name="Curr. Biol.">
        <title>The Genome of the Foraminiferan Reticulomyxa filosa.</title>
        <authorList>
            <person name="Glockner G."/>
            <person name="Hulsmann N."/>
            <person name="Schleicher M."/>
            <person name="Noegel A.A."/>
            <person name="Eichinger L."/>
            <person name="Gallinger C."/>
            <person name="Pawlowski J."/>
            <person name="Sierra R."/>
            <person name="Euteneuer U."/>
            <person name="Pillet L."/>
            <person name="Moustafa A."/>
            <person name="Platzer M."/>
            <person name="Groth M."/>
            <person name="Szafranski K."/>
            <person name="Schliwa M."/>
        </authorList>
    </citation>
    <scope>NUCLEOTIDE SEQUENCE [LARGE SCALE GENOMIC DNA]</scope>
</reference>
<dbReference type="EMBL" id="ASPP01021609">
    <property type="protein sequence ID" value="ETO12232.1"/>
    <property type="molecule type" value="Genomic_DNA"/>
</dbReference>
<gene>
    <name evidence="2" type="ORF">RFI_25144</name>
</gene>
<dbReference type="AlphaFoldDB" id="X6MFN4"/>